<dbReference type="SUPFAM" id="SSF52317">
    <property type="entry name" value="Class I glutamine amidotransferase-like"/>
    <property type="match status" value="1"/>
</dbReference>
<accession>A0ABQ6GZL4</accession>
<dbReference type="PANTHER" id="PTHR11705">
    <property type="entry name" value="PROTEASE FAMILY M14 CARBOXYPEPTIDASE A,B"/>
    <property type="match status" value="1"/>
</dbReference>
<keyword evidence="6" id="KW-0482">Metalloprotease</keyword>
<dbReference type="InterPro" id="IPR029062">
    <property type="entry name" value="Class_I_gatase-like"/>
</dbReference>
<reference evidence="10 11" key="1">
    <citation type="submission" date="2023-03" db="EMBL/GenBank/DDBJ databases">
        <title>Draft genome sequence of Thalassotalea eurytherma JCM 18482T.</title>
        <authorList>
            <person name="Sawabe T."/>
        </authorList>
    </citation>
    <scope>NUCLEOTIDE SEQUENCE [LARGE SCALE GENOMIC DNA]</scope>
    <source>
        <strain evidence="10 11">JCM 18482</strain>
    </source>
</reference>
<protein>
    <submittedName>
        <fullName evidence="10">Peptidase M14</fullName>
    </submittedName>
</protein>
<sequence length="853" mass="95992">MLLSRLLLLLIAFSASAWALPVEQYLPSNGQYDMSIPKPEQTLGFEVGERHVRHWQVVDYLENLADTSERVSIEEFGRTFQQRPQLLVTISAPENLTKVDELLANRQLPNNLSAKDEPLVIWLGYSVHGDEISGTNAALVVAYHLAASQDEAVKNLLKEAIIVLEPSINPDGMDRFVNWVDTFRGATLNTDPNHIEHHQNWPTGRTNHFWFDLNRDWLLLSQIESKNRIKQFHKYAPHVLGDFHEMGANSTYFFQPGIPSRTHPLTPEENVNLTNELANYHASALDQTKQLYFSQESFDDFYYGKGSTYPDINASVGILFEQASSRGYAQETINGVLTFEQTVANQVITSLSTLEGAWHNRDRLKKHRKQFYLDGFKLASNQNFKGYLFTVEGDDYRLNSFIEKLQSHQVKVYQTQRNYKTNGKQFNARKSFYVPLAQEQYRIIEAMFNQQTNFRDNTFYDVSGWTIPLAMNITFEKISKTSGLGLAKQNYQINNEATAPFKNGAYAYAFDWAHSLAPKLLNQLLSHGIQARVAVKPFSVAVNGTETDFRTGSIILPAGVQQVADWQSIVAQFSQENSIDVLPLDTGLTAKGIDLGSRNMQVISPIKVLMVGGKGVSQYEAGEAIYYLDRLMGIPVSVVEMQRLARVNFSDYTHVMLVNGNYSAIPERAVNNLAMWLEKGGVLIGQKSGAKWLAQQEWLKADFVSKKTLDELFDSSGLSYGDKEQLAARKRIAGAIYQGELDLNHPLAFGYNSENLPLFKNSTLIMKQAKAPFLSVVNYTETPLLSGYSDRNLVNQIASNSAMIAHNYGAGRVIGFTDNLTFRGYWLGSAKLLANSLFFSKAFSVNAPRQAEE</sequence>
<evidence type="ECO:0000256" key="8">
    <source>
        <dbReference type="SAM" id="SignalP"/>
    </source>
</evidence>
<keyword evidence="4" id="KW-0378">Hydrolase</keyword>
<dbReference type="EMBL" id="BSSU01000001">
    <property type="protein sequence ID" value="GLX80749.1"/>
    <property type="molecule type" value="Genomic_DNA"/>
</dbReference>
<evidence type="ECO:0000259" key="9">
    <source>
        <dbReference type="PROSITE" id="PS52035"/>
    </source>
</evidence>
<dbReference type="InterPro" id="IPR000834">
    <property type="entry name" value="Peptidase_M14"/>
</dbReference>
<gene>
    <name evidence="10" type="ORF">theurythT_02010</name>
</gene>
<dbReference type="PANTHER" id="PTHR11705:SF143">
    <property type="entry name" value="SLL0236 PROTEIN"/>
    <property type="match status" value="1"/>
</dbReference>
<dbReference type="Proteomes" id="UP001157133">
    <property type="component" value="Unassembled WGS sequence"/>
</dbReference>
<name>A0ABQ6GZL4_9GAMM</name>
<feature type="signal peptide" evidence="8">
    <location>
        <begin position="1"/>
        <end position="19"/>
    </location>
</feature>
<proteinExistence type="inferred from homology"/>
<dbReference type="Pfam" id="PF00246">
    <property type="entry name" value="Peptidase_M14"/>
    <property type="match status" value="1"/>
</dbReference>
<evidence type="ECO:0000256" key="5">
    <source>
        <dbReference type="ARBA" id="ARBA00022833"/>
    </source>
</evidence>
<keyword evidence="3" id="KW-0645">Protease</keyword>
<comment type="similarity">
    <text evidence="2 7">Belongs to the peptidase M14 family.</text>
</comment>
<evidence type="ECO:0000256" key="3">
    <source>
        <dbReference type="ARBA" id="ARBA00022670"/>
    </source>
</evidence>
<evidence type="ECO:0000313" key="10">
    <source>
        <dbReference type="EMBL" id="GLX80749.1"/>
    </source>
</evidence>
<evidence type="ECO:0000256" key="7">
    <source>
        <dbReference type="PROSITE-ProRule" id="PRU01379"/>
    </source>
</evidence>
<evidence type="ECO:0000256" key="2">
    <source>
        <dbReference type="ARBA" id="ARBA00005988"/>
    </source>
</evidence>
<evidence type="ECO:0000313" key="11">
    <source>
        <dbReference type="Proteomes" id="UP001157133"/>
    </source>
</evidence>
<keyword evidence="5" id="KW-0862">Zinc</keyword>
<evidence type="ECO:0000256" key="6">
    <source>
        <dbReference type="ARBA" id="ARBA00023049"/>
    </source>
</evidence>
<feature type="chain" id="PRO_5047519485" evidence="8">
    <location>
        <begin position="20"/>
        <end position="853"/>
    </location>
</feature>
<dbReference type="RefSeq" id="WP_284206067.1">
    <property type="nucleotide sequence ID" value="NZ_BSSU01000001.1"/>
</dbReference>
<feature type="domain" description="Peptidase M14" evidence="9">
    <location>
        <begin position="50"/>
        <end position="343"/>
    </location>
</feature>
<organism evidence="10 11">
    <name type="scientific">Thalassotalea eurytherma</name>
    <dbReference type="NCBI Taxonomy" id="1144278"/>
    <lineage>
        <taxon>Bacteria</taxon>
        <taxon>Pseudomonadati</taxon>
        <taxon>Pseudomonadota</taxon>
        <taxon>Gammaproteobacteria</taxon>
        <taxon>Alteromonadales</taxon>
        <taxon>Colwelliaceae</taxon>
        <taxon>Thalassotalea</taxon>
    </lineage>
</organism>
<evidence type="ECO:0000256" key="1">
    <source>
        <dbReference type="ARBA" id="ARBA00001947"/>
    </source>
</evidence>
<evidence type="ECO:0000256" key="4">
    <source>
        <dbReference type="ARBA" id="ARBA00022801"/>
    </source>
</evidence>
<comment type="caution">
    <text evidence="7">Lacks conserved residue(s) required for the propagation of feature annotation.</text>
</comment>
<keyword evidence="11" id="KW-1185">Reference proteome</keyword>
<comment type="caution">
    <text evidence="10">The sequence shown here is derived from an EMBL/GenBank/DDBJ whole genome shotgun (WGS) entry which is preliminary data.</text>
</comment>
<keyword evidence="8" id="KW-0732">Signal</keyword>
<dbReference type="SUPFAM" id="SSF53187">
    <property type="entry name" value="Zn-dependent exopeptidases"/>
    <property type="match status" value="1"/>
</dbReference>
<dbReference type="Gene3D" id="3.40.630.10">
    <property type="entry name" value="Zn peptidases"/>
    <property type="match status" value="1"/>
</dbReference>
<comment type="cofactor">
    <cofactor evidence="1">
        <name>Zn(2+)</name>
        <dbReference type="ChEBI" id="CHEBI:29105"/>
    </cofactor>
</comment>
<dbReference type="PROSITE" id="PS52035">
    <property type="entry name" value="PEPTIDASE_M14"/>
    <property type="match status" value="1"/>
</dbReference>